<evidence type="ECO:0000313" key="2">
    <source>
        <dbReference type="Proteomes" id="UP000094801"/>
    </source>
</evidence>
<dbReference type="GO" id="GO:0006893">
    <property type="term" value="P:Golgi to plasma membrane transport"/>
    <property type="evidence" value="ECO:0007669"/>
    <property type="project" value="TreeGrafter"/>
</dbReference>
<reference evidence="2" key="1">
    <citation type="submission" date="2016-04" db="EMBL/GenBank/DDBJ databases">
        <title>Comparative genomics of biotechnologically important yeasts.</title>
        <authorList>
            <consortium name="DOE Joint Genome Institute"/>
            <person name="Riley R."/>
            <person name="Haridas S."/>
            <person name="Wolfe K.H."/>
            <person name="Lopes M.R."/>
            <person name="Hittinger C.T."/>
            <person name="Goker M."/>
            <person name="Salamov A."/>
            <person name="Wisecaver J."/>
            <person name="Long T.M."/>
            <person name="Aerts A.L."/>
            <person name="Barry K."/>
            <person name="Choi C."/>
            <person name="Clum A."/>
            <person name="Coughlan A.Y."/>
            <person name="Deshpande S."/>
            <person name="Douglass A.P."/>
            <person name="Hanson S.J."/>
            <person name="Klenk H.-P."/>
            <person name="Labutti K."/>
            <person name="Lapidus A."/>
            <person name="Lindquist E."/>
            <person name="Lipzen A."/>
            <person name="Meier-Kolthoff J.P."/>
            <person name="Ohm R.A."/>
            <person name="Otillar R.P."/>
            <person name="Pangilinan J."/>
            <person name="Peng Y."/>
            <person name="Rokas A."/>
            <person name="Rosa C.A."/>
            <person name="Scheuner C."/>
            <person name="Sibirny A.A."/>
            <person name="Slot J.C."/>
            <person name="Stielow J.B."/>
            <person name="Sun H."/>
            <person name="Kurtzman C.P."/>
            <person name="Blackwell M."/>
            <person name="Grigoriev I.V."/>
            <person name="Jeffries T.W."/>
        </authorList>
    </citation>
    <scope>NUCLEOTIDE SEQUENCE [LARGE SCALE GENOMIC DNA]</scope>
    <source>
        <strain evidence="2">NRRL YB-2248</strain>
    </source>
</reference>
<proteinExistence type="predicted"/>
<dbReference type="AlphaFoldDB" id="A0A1E4SUM5"/>
<organism evidence="1 2">
    <name type="scientific">[Candida] arabinofermentans NRRL YB-2248</name>
    <dbReference type="NCBI Taxonomy" id="983967"/>
    <lineage>
        <taxon>Eukaryota</taxon>
        <taxon>Fungi</taxon>
        <taxon>Dikarya</taxon>
        <taxon>Ascomycota</taxon>
        <taxon>Saccharomycotina</taxon>
        <taxon>Pichiomycetes</taxon>
        <taxon>Pichiales</taxon>
        <taxon>Pichiaceae</taxon>
        <taxon>Ogataea</taxon>
        <taxon>Ogataea/Candida clade</taxon>
    </lineage>
</organism>
<gene>
    <name evidence="1" type="ORF">CANARDRAFT_203776</name>
</gene>
<name>A0A1E4SUM5_9ASCO</name>
<keyword evidence="2" id="KW-1185">Reference proteome</keyword>
<dbReference type="PANTHER" id="PTHR31975:SF2">
    <property type="entry name" value="CHITIN BIOSYNTHESIS PROTEIN CHS6-RELATED"/>
    <property type="match status" value="1"/>
</dbReference>
<dbReference type="Proteomes" id="UP000094801">
    <property type="component" value="Unassembled WGS sequence"/>
</dbReference>
<dbReference type="OrthoDB" id="434695at2759"/>
<dbReference type="STRING" id="983967.A0A1E4SUM5"/>
<dbReference type="GO" id="GO:0034044">
    <property type="term" value="C:exomer complex"/>
    <property type="evidence" value="ECO:0007669"/>
    <property type="project" value="UniProtKB-ARBA"/>
</dbReference>
<accession>A0A1E4SUM5</accession>
<evidence type="ECO:0000313" key="1">
    <source>
        <dbReference type="EMBL" id="ODV83127.1"/>
    </source>
</evidence>
<dbReference type="Pfam" id="PF09295">
    <property type="entry name" value="ChAPs"/>
    <property type="match status" value="1"/>
</dbReference>
<dbReference type="InterPro" id="IPR011990">
    <property type="entry name" value="TPR-like_helical_dom_sf"/>
</dbReference>
<dbReference type="PANTHER" id="PTHR31975">
    <property type="entry name" value="BUD SITE SELECTION PROTEIN 7-RELATED"/>
    <property type="match status" value="1"/>
</dbReference>
<sequence length="716" mass="82282">MNLNTNNSTPSNKFKNTPKIITPRIIENQLGESLKFRDFNLSNYKELGPPDLINISRYDKDTKKQYGEYHYCIGINTSSTAQPLMYLQTLQLNDVSIPSLKHPKFATYCSFNCFTKGDLRISCEYPSGLIKVQFYLQPNEDEGGGNSKGKNYFHDVKDDDFELWNEIYVSSLIRSILFSDDIERQLPGMCKFNPIQSKTSAKFAICSIISMIPKGVLCGSSDLVSQPTIMNNNLIDALIKLISITNLYDLAIDEIIRLESKLKGLNCSILKVKLLLLKGDQIKSVQLMYDSIKLHSRDGLMLIEQSKFLISQNRADLALGSSIRAVECLPTEFQSWKLLIQVHILNKDYTNALLALNSSPMYSNKKKDIFPALKPKSFEFPLPLEGKIEKIWLEDCETFGCISGIGEIIEFSPSNHLNSINNLHLNVYEQTKLQSTFKEAYDLLAIMVKHIGWTELLKLRSKVFVMEDEYNEIIEGEGEEETDINQLTVNNGSGMETNGRGRSTSINSHNGSIRSTSIVSKKFKTKRLSERWLDSLFLIFYENLKSVLIWENERSNGGGDLSSIQHTALEWELIGDECFKVRRFESGLIPFRTCLDSRFSIFSAYKLLNYFINYNSNETEFMKLNLIKNESRFNNYKLNHDFILKLICKLISWNYRYYGEFSIVIFKVLKILINADDSDSVLIKSKLEIFYENEPDKNKIVSVVDKYINWIEQFEN</sequence>
<protein>
    <submittedName>
        <fullName evidence="1">Uncharacterized protein</fullName>
    </submittedName>
</protein>
<dbReference type="InterPro" id="IPR015374">
    <property type="entry name" value="ChAPs"/>
</dbReference>
<dbReference type="EMBL" id="KV453867">
    <property type="protein sequence ID" value="ODV83127.1"/>
    <property type="molecule type" value="Genomic_DNA"/>
</dbReference>
<dbReference type="Gene3D" id="1.25.40.10">
    <property type="entry name" value="Tetratricopeptide repeat domain"/>
    <property type="match status" value="1"/>
</dbReference>